<feature type="region of interest" description="Disordered" evidence="1">
    <location>
        <begin position="100"/>
        <end position="154"/>
    </location>
</feature>
<evidence type="ECO:0000256" key="1">
    <source>
        <dbReference type="SAM" id="MobiDB-lite"/>
    </source>
</evidence>
<evidence type="ECO:0000313" key="4">
    <source>
        <dbReference type="Proteomes" id="UP000480122"/>
    </source>
</evidence>
<keyword evidence="4" id="KW-1185">Reference proteome</keyword>
<comment type="caution">
    <text evidence="3">The sequence shown here is derived from an EMBL/GenBank/DDBJ whole genome shotgun (WGS) entry which is preliminary data.</text>
</comment>
<feature type="compositionally biased region" description="Acidic residues" evidence="1">
    <location>
        <begin position="117"/>
        <end position="130"/>
    </location>
</feature>
<feature type="compositionally biased region" description="Basic and acidic residues" evidence="1">
    <location>
        <begin position="137"/>
        <end position="154"/>
    </location>
</feature>
<dbReference type="AlphaFoldDB" id="A0A7C9LRX0"/>
<feature type="signal peptide" evidence="2">
    <location>
        <begin position="1"/>
        <end position="25"/>
    </location>
</feature>
<dbReference type="EMBL" id="WODA01000006">
    <property type="protein sequence ID" value="MUN06296.1"/>
    <property type="molecule type" value="Genomic_DNA"/>
</dbReference>
<keyword evidence="2" id="KW-0732">Signal</keyword>
<evidence type="ECO:0000313" key="3">
    <source>
        <dbReference type="EMBL" id="MUN06296.1"/>
    </source>
</evidence>
<sequence length="154" mass="15257">MTVRLHRAVAAASATIALVVGLAGCAPGQDGSSDMTGLRAQVVSIAESSSNGDFADALARLDALQAEVDAAEADGSLDGDRAASITEAIALVRTDLEAAIAAATPSPTPTPTPTEASDGDDDDADEEDSDNSGSGNSDDKPGKGKGRDKGGDDD</sequence>
<proteinExistence type="predicted"/>
<evidence type="ECO:0008006" key="5">
    <source>
        <dbReference type="Google" id="ProtNLM"/>
    </source>
</evidence>
<gene>
    <name evidence="3" type="ORF">GLX25_04090</name>
</gene>
<evidence type="ECO:0000256" key="2">
    <source>
        <dbReference type="SAM" id="SignalP"/>
    </source>
</evidence>
<accession>A0A7C9LRX0</accession>
<feature type="chain" id="PRO_5028827350" description="Mucin-associated surface protein" evidence="2">
    <location>
        <begin position="26"/>
        <end position="154"/>
    </location>
</feature>
<dbReference type="RefSeq" id="WP_155840922.1">
    <property type="nucleotide sequence ID" value="NZ_BAAAIA010000009.1"/>
</dbReference>
<dbReference type="PROSITE" id="PS51257">
    <property type="entry name" value="PROKAR_LIPOPROTEIN"/>
    <property type="match status" value="1"/>
</dbReference>
<organism evidence="3 4">
    <name type="scientific">Agromyces luteolus</name>
    <dbReference type="NCBI Taxonomy" id="88373"/>
    <lineage>
        <taxon>Bacteria</taxon>
        <taxon>Bacillati</taxon>
        <taxon>Actinomycetota</taxon>
        <taxon>Actinomycetes</taxon>
        <taxon>Micrococcales</taxon>
        <taxon>Microbacteriaceae</taxon>
        <taxon>Agromyces</taxon>
    </lineage>
</organism>
<name>A0A7C9LRX0_9MICO</name>
<protein>
    <recommendedName>
        <fullName evidence="5">Mucin-associated surface protein</fullName>
    </recommendedName>
</protein>
<reference evidence="3 4" key="1">
    <citation type="submission" date="2019-11" db="EMBL/GenBank/DDBJ databases">
        <title>Agromyces kandeliae sp. nov., isolated from mangrove soil.</title>
        <authorList>
            <person name="Wang R."/>
        </authorList>
    </citation>
    <scope>NUCLEOTIDE SEQUENCE [LARGE SCALE GENOMIC DNA]</scope>
    <source>
        <strain evidence="3 4">JCM 11431</strain>
    </source>
</reference>
<dbReference type="Proteomes" id="UP000480122">
    <property type="component" value="Unassembled WGS sequence"/>
</dbReference>